<dbReference type="OrthoDB" id="9781718at2"/>
<dbReference type="KEGG" id="awo:Awo_c23890"/>
<dbReference type="RefSeq" id="WP_014356762.1">
    <property type="nucleotide sequence ID" value="NC_016894.1"/>
</dbReference>
<gene>
    <name evidence="5" type="primary">vatD</name>
    <name evidence="4" type="synonym">atpD</name>
    <name evidence="5" type="ordered locus">Awo_c23890</name>
</gene>
<evidence type="ECO:0000256" key="3">
    <source>
        <dbReference type="ARBA" id="ARBA00023065"/>
    </source>
</evidence>
<dbReference type="Proteomes" id="UP000007177">
    <property type="component" value="Chromosome"/>
</dbReference>
<comment type="function">
    <text evidence="4">Produces ATP from ADP in the presence of a proton gradient across the membrane.</text>
</comment>
<dbReference type="GO" id="GO:0016787">
    <property type="term" value="F:hydrolase activity"/>
    <property type="evidence" value="ECO:0007669"/>
    <property type="project" value="UniProtKB-KW"/>
</dbReference>
<keyword evidence="2 4" id="KW-0813">Transport</keyword>
<comment type="similarity">
    <text evidence="1 4">Belongs to the V-ATPase D subunit family.</text>
</comment>
<dbReference type="HAMAP" id="MF_00271">
    <property type="entry name" value="ATP_synth_D_arch"/>
    <property type="match status" value="1"/>
</dbReference>
<sequence length="204" mass="23747">MAIKITPTKANLIKAKGRLNFSEKGYDLLDKKRTILIQEIMQLVKEAELIEKEIGQMFREAYEALQQVCISMGLNHLEEFTLSVVPEMSFEIRAKSVMGVDIPEVIYTEKNEKILSSGFYENNPALDIAIRKFDDVKHLSYQLAQVETTAYKLSLEIKKTQKSANALDKIQIPRLKEEIKYIQDTIEEKEREEFFRLKKVKNKR</sequence>
<dbReference type="Pfam" id="PF01813">
    <property type="entry name" value="ATP-synt_D"/>
    <property type="match status" value="1"/>
</dbReference>
<protein>
    <recommendedName>
        <fullName evidence="4">V-type ATP synthase subunit D</fullName>
    </recommendedName>
    <alternativeName>
        <fullName evidence="4">V-ATPase subunit D</fullName>
    </alternativeName>
</protein>
<dbReference type="EMBL" id="CP002987">
    <property type="protein sequence ID" value="AFA49162.1"/>
    <property type="molecule type" value="Genomic_DNA"/>
</dbReference>
<dbReference type="AlphaFoldDB" id="H6LDB7"/>
<keyword evidence="4" id="KW-0066">ATP synthesis</keyword>
<proteinExistence type="inferred from homology"/>
<dbReference type="GO" id="GO:0046961">
    <property type="term" value="F:proton-transporting ATPase activity, rotational mechanism"/>
    <property type="evidence" value="ECO:0007669"/>
    <property type="project" value="InterPro"/>
</dbReference>
<evidence type="ECO:0000256" key="2">
    <source>
        <dbReference type="ARBA" id="ARBA00022448"/>
    </source>
</evidence>
<dbReference type="GO" id="GO:0046933">
    <property type="term" value="F:proton-transporting ATP synthase activity, rotational mechanism"/>
    <property type="evidence" value="ECO:0007669"/>
    <property type="project" value="UniProtKB-UniRule"/>
</dbReference>
<dbReference type="GO" id="GO:0042777">
    <property type="term" value="P:proton motive force-driven plasma membrane ATP synthesis"/>
    <property type="evidence" value="ECO:0007669"/>
    <property type="project" value="UniProtKB-UniRule"/>
</dbReference>
<evidence type="ECO:0000256" key="1">
    <source>
        <dbReference type="ARBA" id="ARBA00005850"/>
    </source>
</evidence>
<keyword evidence="6" id="KW-1185">Reference proteome</keyword>
<dbReference type="PANTHER" id="PTHR11671">
    <property type="entry name" value="V-TYPE ATP SYNTHASE SUBUNIT D"/>
    <property type="match status" value="1"/>
</dbReference>
<dbReference type="NCBIfam" id="TIGR00309">
    <property type="entry name" value="V_ATPase_subD"/>
    <property type="match status" value="1"/>
</dbReference>
<keyword evidence="3 4" id="KW-0406">Ion transport</keyword>
<dbReference type="Gene3D" id="1.10.287.3240">
    <property type="match status" value="1"/>
</dbReference>
<dbReference type="STRING" id="931626.Awo_c23890"/>
<dbReference type="eggNOG" id="COG1394">
    <property type="taxonomic scope" value="Bacteria"/>
</dbReference>
<reference evidence="6" key="1">
    <citation type="submission" date="2011-07" db="EMBL/GenBank/DDBJ databases">
        <title>Complete genome sequence of Acetobacterium woodii.</title>
        <authorList>
            <person name="Poehlein A."/>
            <person name="Schmidt S."/>
            <person name="Kaster A.-K."/>
            <person name="Goenrich M."/>
            <person name="Vollmers J."/>
            <person name="Thuermer A."/>
            <person name="Gottschalk G."/>
            <person name="Thauer R.K."/>
            <person name="Daniel R."/>
            <person name="Mueller V."/>
        </authorList>
    </citation>
    <scope>NUCLEOTIDE SEQUENCE [LARGE SCALE GENOMIC DNA]</scope>
    <source>
        <strain evidence="6">ATCC 29683 / DSM 1030 / JCM 2381 / KCTC 1655 / WB1</strain>
    </source>
</reference>
<dbReference type="InterPro" id="IPR002699">
    <property type="entry name" value="V_ATPase_D"/>
</dbReference>
<accession>H6LDB7</accession>
<keyword evidence="5" id="KW-0378">Hydrolase</keyword>
<keyword evidence="4" id="KW-0375">Hydrogen ion transport</keyword>
<dbReference type="GO" id="GO:0005524">
    <property type="term" value="F:ATP binding"/>
    <property type="evidence" value="ECO:0007669"/>
    <property type="project" value="UniProtKB-UniRule"/>
</dbReference>
<name>H6LDB7_ACEWD</name>
<dbReference type="HOGENOM" id="CLU_069688_2_0_9"/>
<reference evidence="5 6" key="2">
    <citation type="journal article" date="2012" name="PLoS ONE">
        <title>An ancient pathway combining carbon dioxide fixation with the generation and utilization of a sodium ion gradient for ATP synthesis.</title>
        <authorList>
            <person name="Poehlein A."/>
            <person name="Schmidt S."/>
            <person name="Kaster A.K."/>
            <person name="Goenrich M."/>
            <person name="Vollmers J."/>
            <person name="Thurmer A."/>
            <person name="Bertsch J."/>
            <person name="Schuchmann K."/>
            <person name="Voigt B."/>
            <person name="Hecker M."/>
            <person name="Daniel R."/>
            <person name="Thauer R.K."/>
            <person name="Gottschalk G."/>
            <person name="Muller V."/>
        </authorList>
    </citation>
    <scope>NUCLEOTIDE SEQUENCE [LARGE SCALE GENOMIC DNA]</scope>
    <source>
        <strain evidence="6">ATCC 29683 / DSM 1030 / JCM 2381 / KCTC 1655 / WB1</strain>
    </source>
</reference>
<evidence type="ECO:0000313" key="6">
    <source>
        <dbReference type="Proteomes" id="UP000007177"/>
    </source>
</evidence>
<organism evidence="5 6">
    <name type="scientific">Acetobacterium woodii (strain ATCC 29683 / DSM 1030 / JCM 2381 / KCTC 1655 / WB1)</name>
    <dbReference type="NCBI Taxonomy" id="931626"/>
    <lineage>
        <taxon>Bacteria</taxon>
        <taxon>Bacillati</taxon>
        <taxon>Bacillota</taxon>
        <taxon>Clostridia</taxon>
        <taxon>Eubacteriales</taxon>
        <taxon>Eubacteriaceae</taxon>
        <taxon>Acetobacterium</taxon>
    </lineage>
</organism>
<evidence type="ECO:0000256" key="4">
    <source>
        <dbReference type="HAMAP-Rule" id="MF_00271"/>
    </source>
</evidence>
<evidence type="ECO:0000313" key="5">
    <source>
        <dbReference type="EMBL" id="AFA49162.1"/>
    </source>
</evidence>